<dbReference type="AlphaFoldDB" id="B7LET5"/>
<dbReference type="Pfam" id="PF06763">
    <property type="entry name" value="Minor_tail_Z"/>
    <property type="match status" value="1"/>
</dbReference>
<sequence length="209" mass="23498">MSMAIKGLAQAMKNLDAIDRRAVPRAAATTLNRVAESIIAKTASSVARELAVPRRLIRERIRLQRASADRVYAKVIINTGNLPAIKLGTASVRLSRRKRRKKGERSVTKGGGSVLIVGKRRIPDAFITRLANGRWHVMQRMPWAPSSTGADSKGRPKRHRLPIEVVKIPTAGPLAETFERERDRMYREKLPAQMMKAMTHQLRLVLKRK</sequence>
<dbReference type="HOGENOM" id="CLU_124188_0_0_6"/>
<evidence type="ECO:0000313" key="2">
    <source>
        <dbReference type="Proteomes" id="UP000000746"/>
    </source>
</evidence>
<gene>
    <name evidence="1" type="primary">Z</name>
    <name evidence="1" type="ordered locus">EC55989_1066</name>
</gene>
<dbReference type="InterPro" id="IPR010633">
    <property type="entry name" value="Phage_lambda_GpZ"/>
</dbReference>
<dbReference type="EMBL" id="CU928145">
    <property type="protein sequence ID" value="CAU96927.1"/>
    <property type="molecule type" value="Genomic_DNA"/>
</dbReference>
<protein>
    <submittedName>
        <fullName evidence="1">Minor tail protein Z</fullName>
    </submittedName>
</protein>
<dbReference type="KEGG" id="eck:EC55989_1066"/>
<organism evidence="1 2">
    <name type="scientific">Escherichia coli (strain 55989 / EAEC)</name>
    <dbReference type="NCBI Taxonomy" id="585055"/>
    <lineage>
        <taxon>Bacteria</taxon>
        <taxon>Pseudomonadati</taxon>
        <taxon>Pseudomonadota</taxon>
        <taxon>Gammaproteobacteria</taxon>
        <taxon>Enterobacterales</taxon>
        <taxon>Enterobacteriaceae</taxon>
        <taxon>Escherichia</taxon>
    </lineage>
</organism>
<name>B7LET5_ECO55</name>
<dbReference type="Proteomes" id="UP000000746">
    <property type="component" value="Chromosome"/>
</dbReference>
<dbReference type="PIRSF" id="PIRSF004395">
    <property type="entry name" value="Tail_Z"/>
    <property type="match status" value="1"/>
</dbReference>
<reference evidence="2" key="1">
    <citation type="journal article" date="2009" name="PLoS Genet.">
        <title>Organised genome dynamics in the Escherichia coli species results in highly diverse adaptive paths.</title>
        <authorList>
            <person name="Touchon M."/>
            <person name="Hoede C."/>
            <person name="Tenaillon O."/>
            <person name="Barbe V."/>
            <person name="Baeriswyl S."/>
            <person name="Bidet P."/>
            <person name="Bingen E."/>
            <person name="Bonacorsi S."/>
            <person name="Bouchier C."/>
            <person name="Bouvet O."/>
            <person name="Calteau A."/>
            <person name="Chiapello H."/>
            <person name="Clermont O."/>
            <person name="Cruveiller S."/>
            <person name="Danchin A."/>
            <person name="Diard M."/>
            <person name="Dossat C."/>
            <person name="Karoui M.E."/>
            <person name="Frapy E."/>
            <person name="Garry L."/>
            <person name="Ghigo J.M."/>
            <person name="Gilles A.M."/>
            <person name="Johnson J."/>
            <person name="Le Bouguenec C."/>
            <person name="Lescat M."/>
            <person name="Mangenot S."/>
            <person name="Martinez-Jehanne V."/>
            <person name="Matic I."/>
            <person name="Nassif X."/>
            <person name="Oztas S."/>
            <person name="Petit M.A."/>
            <person name="Pichon C."/>
            <person name="Rouy Z."/>
            <person name="Ruf C.S."/>
            <person name="Schneider D."/>
            <person name="Tourret J."/>
            <person name="Vacherie B."/>
            <person name="Vallenet D."/>
            <person name="Medigue C."/>
            <person name="Rocha E.P.C."/>
            <person name="Denamur E."/>
        </authorList>
    </citation>
    <scope>NUCLEOTIDE SEQUENCE [LARGE SCALE GENOMIC DNA]</scope>
    <source>
        <strain evidence="2">55989 / EAEC</strain>
    </source>
</reference>
<proteinExistence type="predicted"/>
<keyword evidence="2" id="KW-1185">Reference proteome</keyword>
<accession>B7LET5</accession>
<evidence type="ECO:0000313" key="1">
    <source>
        <dbReference type="EMBL" id="CAU96927.1"/>
    </source>
</evidence>